<dbReference type="InterPro" id="IPR050639">
    <property type="entry name" value="SSR_resolvase"/>
</dbReference>
<dbReference type="InterPro" id="IPR011109">
    <property type="entry name" value="DNA_bind_recombinase_dom"/>
</dbReference>
<dbReference type="Pfam" id="PF00239">
    <property type="entry name" value="Resolvase"/>
    <property type="match status" value="1"/>
</dbReference>
<dbReference type="Proteomes" id="UP001501791">
    <property type="component" value="Unassembled WGS sequence"/>
</dbReference>
<evidence type="ECO:0000313" key="7">
    <source>
        <dbReference type="EMBL" id="GAA1558544.1"/>
    </source>
</evidence>
<dbReference type="EMBL" id="BAAALY010000016">
    <property type="protein sequence ID" value="GAA1558544.1"/>
    <property type="molecule type" value="Genomic_DNA"/>
</dbReference>
<dbReference type="InterPro" id="IPR038109">
    <property type="entry name" value="DNA_bind_recomb_sf"/>
</dbReference>
<evidence type="ECO:0000259" key="6">
    <source>
        <dbReference type="PROSITE" id="PS51737"/>
    </source>
</evidence>
<evidence type="ECO:0000313" key="8">
    <source>
        <dbReference type="Proteomes" id="UP001501791"/>
    </source>
</evidence>
<dbReference type="PANTHER" id="PTHR30461:SF23">
    <property type="entry name" value="DNA RECOMBINASE-RELATED"/>
    <property type="match status" value="1"/>
</dbReference>
<feature type="domain" description="Recombinase" evidence="6">
    <location>
        <begin position="194"/>
        <end position="313"/>
    </location>
</feature>
<dbReference type="SMART" id="SM00857">
    <property type="entry name" value="Resolvase"/>
    <property type="match status" value="1"/>
</dbReference>
<protein>
    <submittedName>
        <fullName evidence="7">Recombinase family protein</fullName>
    </submittedName>
</protein>
<dbReference type="PANTHER" id="PTHR30461">
    <property type="entry name" value="DNA-INVERTASE FROM LAMBDOID PROPHAGE"/>
    <property type="match status" value="1"/>
</dbReference>
<dbReference type="PROSITE" id="PS00397">
    <property type="entry name" value="RECOMBINASES_1"/>
    <property type="match status" value="1"/>
</dbReference>
<feature type="domain" description="Resolvase/invertase-type recombinase catalytic" evidence="5">
    <location>
        <begin position="36"/>
        <end position="188"/>
    </location>
</feature>
<accession>A0ABP4NDK7</accession>
<dbReference type="InterPro" id="IPR006118">
    <property type="entry name" value="Recombinase_CS"/>
</dbReference>
<dbReference type="PROSITE" id="PS51736">
    <property type="entry name" value="RECOMBINASES_3"/>
    <property type="match status" value="1"/>
</dbReference>
<gene>
    <name evidence="7" type="ORF">GCM10009691_35750</name>
</gene>
<feature type="active site" description="O-(5'-phospho-DNA)-serine intermediate" evidence="4">
    <location>
        <position position="44"/>
    </location>
</feature>
<evidence type="ECO:0000256" key="1">
    <source>
        <dbReference type="ARBA" id="ARBA00022908"/>
    </source>
</evidence>
<reference evidence="8" key="1">
    <citation type="journal article" date="2019" name="Int. J. Syst. Evol. Microbiol.">
        <title>The Global Catalogue of Microorganisms (GCM) 10K type strain sequencing project: providing services to taxonomists for standard genome sequencing and annotation.</title>
        <authorList>
            <consortium name="The Broad Institute Genomics Platform"/>
            <consortium name="The Broad Institute Genome Sequencing Center for Infectious Disease"/>
            <person name="Wu L."/>
            <person name="Ma J."/>
        </authorList>
    </citation>
    <scope>NUCLEOTIDE SEQUENCE [LARGE SCALE GENOMIC DNA]</scope>
    <source>
        <strain evidence="8">JCM 13319</strain>
    </source>
</reference>
<keyword evidence="8" id="KW-1185">Reference proteome</keyword>
<evidence type="ECO:0000256" key="3">
    <source>
        <dbReference type="ARBA" id="ARBA00023172"/>
    </source>
</evidence>
<sequence>MTLLDLPAGLDLSALRSLAGPATQALDVTLPDGKVPAISYLRVSTKDQATRNGLEEGLSIPAQREAAARKADQLGAVIVAEFIEPGESGKTARRKALQEMLDYLAEHPVRYCIINKVDRIARNRLDDAIIHATLRQAGVTLVSVMENIDETPSGMLMHGIMASIAEFYSLNLAQEVTKGLVQKASIGGTPHKAPIGYLNVRLTDANGHEVRDVQLDPDRSDLIRFAFTAYATGDWSVSKLARELETRGLVTRPTPTFPAKPVTTTGLHKILTNPYYQGIVTFREVTYPGTHQPLVTPETFEQVQTILQQNHVTGDKPQKYDHYLKGSIYCGCGKKLMFERPRNHQGVAYDYFTCTGRRFKRNDCQRTAALVHRVEQSIETRYQHVSVTAEEAGQIQAVLGQVFEALAESTSDERTLLEGQKIKLEAEQVKLLQAHYADAIPIDLLKTEQDRIRASLHAITNRLDTLATTYDNAKVGLDAILGLLTDIGDVYAKAEPAERRMLNRALFDRITIDDDDQAALEPAQTIATILAAIPRPHNERTLPRDQAGQGSNVQLYVDLRREFENPCPALKTVVSRRSRGSTDGTEGRWSRPWWTREGAWCAQLG</sequence>
<dbReference type="InterPro" id="IPR006119">
    <property type="entry name" value="Resolv_N"/>
</dbReference>
<dbReference type="Pfam" id="PF07508">
    <property type="entry name" value="Recombinase"/>
    <property type="match status" value="1"/>
</dbReference>
<evidence type="ECO:0000256" key="4">
    <source>
        <dbReference type="PROSITE-ProRule" id="PRU10137"/>
    </source>
</evidence>
<name>A0ABP4NDK7_9MICO</name>
<comment type="caution">
    <text evidence="7">The sequence shown here is derived from an EMBL/GenBank/DDBJ whole genome shotgun (WGS) entry which is preliminary data.</text>
</comment>
<dbReference type="Gene3D" id="3.40.50.1390">
    <property type="entry name" value="Resolvase, N-terminal catalytic domain"/>
    <property type="match status" value="1"/>
</dbReference>
<dbReference type="Gene3D" id="3.90.1750.20">
    <property type="entry name" value="Putative Large Serine Recombinase, Chain B, Domain 2"/>
    <property type="match status" value="1"/>
</dbReference>
<proteinExistence type="predicted"/>
<dbReference type="PROSITE" id="PS51737">
    <property type="entry name" value="RECOMBINASE_DNA_BIND"/>
    <property type="match status" value="1"/>
</dbReference>
<evidence type="ECO:0000259" key="5">
    <source>
        <dbReference type="PROSITE" id="PS51736"/>
    </source>
</evidence>
<dbReference type="InterPro" id="IPR036162">
    <property type="entry name" value="Resolvase-like_N_sf"/>
</dbReference>
<keyword evidence="3" id="KW-0233">DNA recombination</keyword>
<dbReference type="CDD" id="cd00338">
    <property type="entry name" value="Ser_Recombinase"/>
    <property type="match status" value="1"/>
</dbReference>
<organism evidence="7 8">
    <name type="scientific">Brevibacterium picturae</name>
    <dbReference type="NCBI Taxonomy" id="260553"/>
    <lineage>
        <taxon>Bacteria</taxon>
        <taxon>Bacillati</taxon>
        <taxon>Actinomycetota</taxon>
        <taxon>Actinomycetes</taxon>
        <taxon>Micrococcales</taxon>
        <taxon>Brevibacteriaceae</taxon>
        <taxon>Brevibacterium</taxon>
    </lineage>
</organism>
<keyword evidence="1" id="KW-0229">DNA integration</keyword>
<evidence type="ECO:0000256" key="2">
    <source>
        <dbReference type="ARBA" id="ARBA00023125"/>
    </source>
</evidence>
<dbReference type="SUPFAM" id="SSF53041">
    <property type="entry name" value="Resolvase-like"/>
    <property type="match status" value="1"/>
</dbReference>
<keyword evidence="2" id="KW-0238">DNA-binding</keyword>